<dbReference type="Proteomes" id="UP000596660">
    <property type="component" value="Unplaced"/>
</dbReference>
<evidence type="ECO:0000259" key="6">
    <source>
        <dbReference type="PROSITE" id="PS50011"/>
    </source>
</evidence>
<proteinExistence type="predicted"/>
<dbReference type="GO" id="GO:0005524">
    <property type="term" value="F:ATP binding"/>
    <property type="evidence" value="ECO:0007669"/>
    <property type="project" value="UniProtKB-KW"/>
</dbReference>
<keyword evidence="2" id="KW-0808">Transferase</keyword>
<dbReference type="PROSITE" id="PS50011">
    <property type="entry name" value="PROTEIN_KINASE_DOM"/>
    <property type="match status" value="1"/>
</dbReference>
<dbReference type="PANTHER" id="PTHR27002:SF1050">
    <property type="entry name" value="CYSTEINE-RICH RECEPTOR-LIKE PROTEIN KINASE 5"/>
    <property type="match status" value="1"/>
</dbReference>
<dbReference type="InterPro" id="IPR011009">
    <property type="entry name" value="Kinase-like_dom_sf"/>
</dbReference>
<dbReference type="FunFam" id="1.10.510.10:FF:001722">
    <property type="entry name" value="G-type lectin S-receptor-like serine/threonine-protein kinase B120"/>
    <property type="match status" value="1"/>
</dbReference>
<evidence type="ECO:0000256" key="5">
    <source>
        <dbReference type="ARBA" id="ARBA00022840"/>
    </source>
</evidence>
<reference evidence="7" key="1">
    <citation type="journal article" date="2017" name="Nature">
        <title>The genome of Chenopodium quinoa.</title>
        <authorList>
            <person name="Jarvis D.E."/>
            <person name="Ho Y.S."/>
            <person name="Lightfoot D.J."/>
            <person name="Schmoeckel S.M."/>
            <person name="Li B."/>
            <person name="Borm T.J.A."/>
            <person name="Ohyanagi H."/>
            <person name="Mineta K."/>
            <person name="Michell C.T."/>
            <person name="Saber N."/>
            <person name="Kharbatia N.M."/>
            <person name="Rupper R.R."/>
            <person name="Sharp A.R."/>
            <person name="Dally N."/>
            <person name="Boughton B.A."/>
            <person name="Woo Y.H."/>
            <person name="Gao G."/>
            <person name="Schijlen E.G.W.M."/>
            <person name="Guo X."/>
            <person name="Momin A.A."/>
            <person name="Negrao S."/>
            <person name="Al-Babili S."/>
            <person name="Gehring C."/>
            <person name="Roessner U."/>
            <person name="Jung C."/>
            <person name="Murphy K."/>
            <person name="Arold S.T."/>
            <person name="Gojobori T."/>
            <person name="van der Linden C.G."/>
            <person name="van Loo E.N."/>
            <person name="Jellen E.N."/>
            <person name="Maughan P.J."/>
            <person name="Tester M."/>
        </authorList>
    </citation>
    <scope>NUCLEOTIDE SEQUENCE [LARGE SCALE GENOMIC DNA]</scope>
    <source>
        <strain evidence="7">cv. PI 614886</strain>
    </source>
</reference>
<dbReference type="GO" id="GO:0004674">
    <property type="term" value="F:protein serine/threonine kinase activity"/>
    <property type="evidence" value="ECO:0007669"/>
    <property type="project" value="UniProtKB-KW"/>
</dbReference>
<keyword evidence="4" id="KW-0418">Kinase</keyword>
<dbReference type="Pfam" id="PF07714">
    <property type="entry name" value="PK_Tyr_Ser-Thr"/>
    <property type="match status" value="1"/>
</dbReference>
<dbReference type="AlphaFoldDB" id="A0A803M252"/>
<dbReference type="InterPro" id="IPR001245">
    <property type="entry name" value="Ser-Thr/Tyr_kinase_cat_dom"/>
</dbReference>
<dbReference type="Gene3D" id="1.10.510.10">
    <property type="entry name" value="Transferase(Phosphotransferase) domain 1"/>
    <property type="match status" value="1"/>
</dbReference>
<dbReference type="SMR" id="A0A803M252"/>
<dbReference type="PANTHER" id="PTHR27002">
    <property type="entry name" value="RECEPTOR-LIKE SERINE/THREONINE-PROTEIN KINASE SD1-8"/>
    <property type="match status" value="1"/>
</dbReference>
<evidence type="ECO:0000256" key="3">
    <source>
        <dbReference type="ARBA" id="ARBA00022741"/>
    </source>
</evidence>
<organism evidence="7 8">
    <name type="scientific">Chenopodium quinoa</name>
    <name type="common">Quinoa</name>
    <dbReference type="NCBI Taxonomy" id="63459"/>
    <lineage>
        <taxon>Eukaryota</taxon>
        <taxon>Viridiplantae</taxon>
        <taxon>Streptophyta</taxon>
        <taxon>Embryophyta</taxon>
        <taxon>Tracheophyta</taxon>
        <taxon>Spermatophyta</taxon>
        <taxon>Magnoliopsida</taxon>
        <taxon>eudicotyledons</taxon>
        <taxon>Gunneridae</taxon>
        <taxon>Pentapetalae</taxon>
        <taxon>Caryophyllales</taxon>
        <taxon>Chenopodiaceae</taxon>
        <taxon>Chenopodioideae</taxon>
        <taxon>Atripliceae</taxon>
        <taxon>Chenopodium</taxon>
    </lineage>
</organism>
<evidence type="ECO:0000256" key="4">
    <source>
        <dbReference type="ARBA" id="ARBA00022777"/>
    </source>
</evidence>
<accession>A0A803M252</accession>
<protein>
    <recommendedName>
        <fullName evidence="6">Protein kinase domain-containing protein</fullName>
    </recommendedName>
</protein>
<evidence type="ECO:0000256" key="1">
    <source>
        <dbReference type="ARBA" id="ARBA00022527"/>
    </source>
</evidence>
<sequence>MDQSQGNTSRVVGTYGYMSPEYAMHGKFSVKSDVYSFGVLVLEIISGKKNSSFYQPGYAQDLLSYAWNQWRDVKPLEFVDPTIRNSCSFNEVLRCMHLGLLCVQEAVDERPTMARAMLLLDVHSTVTPPVPKESAFFIRSTTGSNSFKKRR</sequence>
<dbReference type="EnsemblPlants" id="AUR62022034-RA">
    <property type="protein sequence ID" value="AUR62022034-RA:cds"/>
    <property type="gene ID" value="AUR62022034"/>
</dbReference>
<dbReference type="SUPFAM" id="SSF56112">
    <property type="entry name" value="Protein kinase-like (PK-like)"/>
    <property type="match status" value="1"/>
</dbReference>
<dbReference type="OMA" id="FHETESM"/>
<dbReference type="InterPro" id="IPR000719">
    <property type="entry name" value="Prot_kinase_dom"/>
</dbReference>
<keyword evidence="3" id="KW-0547">Nucleotide-binding</keyword>
<evidence type="ECO:0000256" key="2">
    <source>
        <dbReference type="ARBA" id="ARBA00022679"/>
    </source>
</evidence>
<feature type="domain" description="Protein kinase" evidence="6">
    <location>
        <begin position="1"/>
        <end position="126"/>
    </location>
</feature>
<evidence type="ECO:0000313" key="7">
    <source>
        <dbReference type="EnsemblPlants" id="AUR62022034-RA:cds"/>
    </source>
</evidence>
<reference evidence="7" key="2">
    <citation type="submission" date="2021-03" db="UniProtKB">
        <authorList>
            <consortium name="EnsemblPlants"/>
        </authorList>
    </citation>
    <scope>IDENTIFICATION</scope>
</reference>
<dbReference type="Gramene" id="AUR62022034-RA">
    <property type="protein sequence ID" value="AUR62022034-RA:cds"/>
    <property type="gene ID" value="AUR62022034"/>
</dbReference>
<keyword evidence="1" id="KW-0723">Serine/threonine-protein kinase</keyword>
<dbReference type="GO" id="GO:0005886">
    <property type="term" value="C:plasma membrane"/>
    <property type="evidence" value="ECO:0007669"/>
    <property type="project" value="TreeGrafter"/>
</dbReference>
<evidence type="ECO:0000313" key="8">
    <source>
        <dbReference type="Proteomes" id="UP000596660"/>
    </source>
</evidence>
<keyword evidence="8" id="KW-1185">Reference proteome</keyword>
<name>A0A803M252_CHEQI</name>
<keyword evidence="5" id="KW-0067">ATP-binding</keyword>